<dbReference type="RefSeq" id="WP_146566861.1">
    <property type="nucleotide sequence ID" value="NZ_VOHL01000002.1"/>
</dbReference>
<evidence type="ECO:0000313" key="3">
    <source>
        <dbReference type="Proteomes" id="UP000317430"/>
    </source>
</evidence>
<dbReference type="OrthoDB" id="2222880at2"/>
<organism evidence="2 3">
    <name type="scientific">Streptococcus cuniculipharyngis</name>
    <dbReference type="NCBI Taxonomy" id="1562651"/>
    <lineage>
        <taxon>Bacteria</taxon>
        <taxon>Bacillati</taxon>
        <taxon>Bacillota</taxon>
        <taxon>Bacilli</taxon>
        <taxon>Lactobacillales</taxon>
        <taxon>Streptococcaceae</taxon>
        <taxon>Streptococcus</taxon>
    </lineage>
</organism>
<feature type="transmembrane region" description="Helical" evidence="1">
    <location>
        <begin position="70"/>
        <end position="91"/>
    </location>
</feature>
<evidence type="ECO:0000256" key="1">
    <source>
        <dbReference type="SAM" id="Phobius"/>
    </source>
</evidence>
<dbReference type="InterPro" id="IPR021688">
    <property type="entry name" value="DUF3270"/>
</dbReference>
<dbReference type="Proteomes" id="UP000317430">
    <property type="component" value="Unassembled WGS sequence"/>
</dbReference>
<feature type="transmembrane region" description="Helical" evidence="1">
    <location>
        <begin position="41"/>
        <end position="64"/>
    </location>
</feature>
<sequence length="95" mass="11154">MSTNVNRQRQEEREEDLQVSYSPKYREFQELNSNSAKFRELVFFARVAIFSIMTVLICFVLLSLGIQSLWAFLLSLLISFALNSTLSYFIFSMKH</sequence>
<reference evidence="2 3" key="1">
    <citation type="submission" date="2019-08" db="EMBL/GenBank/DDBJ databases">
        <authorList>
            <person name="Lei W."/>
        </authorList>
    </citation>
    <scope>NUCLEOTIDE SEQUENCE [LARGE SCALE GENOMIC DNA]</scope>
    <source>
        <strain evidence="2 3">CCUG 66496</strain>
    </source>
</reference>
<protein>
    <submittedName>
        <fullName evidence="2">DUF3270 family protein</fullName>
    </submittedName>
</protein>
<proteinExistence type="predicted"/>
<keyword evidence="1" id="KW-0812">Transmembrane</keyword>
<keyword evidence="3" id="KW-1185">Reference proteome</keyword>
<dbReference type="AlphaFoldDB" id="A0A5C5SCP9"/>
<evidence type="ECO:0000313" key="2">
    <source>
        <dbReference type="EMBL" id="TWS98062.1"/>
    </source>
</evidence>
<gene>
    <name evidence="2" type="ORF">FRX57_03795</name>
</gene>
<keyword evidence="1" id="KW-1133">Transmembrane helix</keyword>
<name>A0A5C5SCP9_9STRE</name>
<dbReference type="Pfam" id="PF11674">
    <property type="entry name" value="DUF3270"/>
    <property type="match status" value="1"/>
</dbReference>
<accession>A0A5C5SCP9</accession>
<keyword evidence="1" id="KW-0472">Membrane</keyword>
<dbReference type="EMBL" id="VOHL01000002">
    <property type="protein sequence ID" value="TWS98062.1"/>
    <property type="molecule type" value="Genomic_DNA"/>
</dbReference>
<comment type="caution">
    <text evidence="2">The sequence shown here is derived from an EMBL/GenBank/DDBJ whole genome shotgun (WGS) entry which is preliminary data.</text>
</comment>